<dbReference type="InterPro" id="IPR036259">
    <property type="entry name" value="MFS_trans_sf"/>
</dbReference>
<dbReference type="OrthoDB" id="2962993at2759"/>
<keyword evidence="5 7" id="KW-0472">Membrane</keyword>
<dbReference type="EMBL" id="VNKQ01000008">
    <property type="protein sequence ID" value="KAG0649409.1"/>
    <property type="molecule type" value="Genomic_DNA"/>
</dbReference>
<proteinExistence type="predicted"/>
<feature type="transmembrane region" description="Helical" evidence="7">
    <location>
        <begin position="152"/>
        <end position="172"/>
    </location>
</feature>
<dbReference type="FunFam" id="1.20.1250.20:FF:000068">
    <property type="entry name" value="MFS general substrate transporter"/>
    <property type="match status" value="1"/>
</dbReference>
<dbReference type="InterPro" id="IPR011701">
    <property type="entry name" value="MFS"/>
</dbReference>
<evidence type="ECO:0000256" key="2">
    <source>
        <dbReference type="ARBA" id="ARBA00022448"/>
    </source>
</evidence>
<comment type="subcellular location">
    <subcellularLocation>
        <location evidence="1">Membrane</location>
        <topology evidence="1">Multi-pass membrane protein</topology>
    </subcellularLocation>
</comment>
<dbReference type="Pfam" id="PF00083">
    <property type="entry name" value="Sugar_tr"/>
    <property type="match status" value="1"/>
</dbReference>
<dbReference type="AlphaFoldDB" id="A0A9P7AXW8"/>
<evidence type="ECO:0000256" key="5">
    <source>
        <dbReference type="ARBA" id="ARBA00023136"/>
    </source>
</evidence>
<keyword evidence="3 7" id="KW-0812">Transmembrane</keyword>
<feature type="transmembrane region" description="Helical" evidence="7">
    <location>
        <begin position="276"/>
        <end position="295"/>
    </location>
</feature>
<protein>
    <submittedName>
        <fullName evidence="8">MFS transporter prlL</fullName>
    </submittedName>
</protein>
<feature type="transmembrane region" description="Helical" evidence="7">
    <location>
        <begin position="249"/>
        <end position="269"/>
    </location>
</feature>
<evidence type="ECO:0000313" key="8">
    <source>
        <dbReference type="EMBL" id="KAG0649409.1"/>
    </source>
</evidence>
<feature type="region of interest" description="Disordered" evidence="6">
    <location>
        <begin position="1"/>
        <end position="37"/>
    </location>
</feature>
<feature type="transmembrane region" description="Helical" evidence="7">
    <location>
        <begin position="335"/>
        <end position="357"/>
    </location>
</feature>
<evidence type="ECO:0000256" key="4">
    <source>
        <dbReference type="ARBA" id="ARBA00022989"/>
    </source>
</evidence>
<feature type="transmembrane region" description="Helical" evidence="7">
    <location>
        <begin position="90"/>
        <end position="108"/>
    </location>
</feature>
<sequence>MASIAPNSDESGLQSESYREKNESATASSSTVNPQSQPFDEAATKRLLRKLDWHLIPFFALIYLLCFLDRTNVGNARLVKLEVDLGMRGLDYNVALAIFFPFYVIAEIPSNVMMKRIRPSIWLTFIMLAWGIIMTCMGLVHNFRGLLACRVFLGIAEGGLFPGVNYFITMWAKFLTMPERIEVERRLAADSKSLSNDFHVKYVGHALADWKIWVMSIIAIGVFTPLYSISLFLPTIIKELGYANNAAQLLTVPPYAVACLLTIAGSYLADKARQRGLFLLGFELVAIVGFVMLITNDIPHVQYAGTFFAAAGIFPAVPLIVAWNSNNIGGSLKRGVGIALQIGIGNSGGVIASFVYISKDQPRFIQGHAILIGTTSLSACLTILMTTYYRRENARRDSLAHEHGTANTELSDEVSPEMREMGDQATFFRYTV</sequence>
<accession>A0A9P7AXW8</accession>
<feature type="transmembrane region" description="Helical" evidence="7">
    <location>
        <begin position="53"/>
        <end position="70"/>
    </location>
</feature>
<evidence type="ECO:0000313" key="9">
    <source>
        <dbReference type="Proteomes" id="UP000785200"/>
    </source>
</evidence>
<dbReference type="GO" id="GO:0016020">
    <property type="term" value="C:membrane"/>
    <property type="evidence" value="ECO:0007669"/>
    <property type="project" value="UniProtKB-SubCell"/>
</dbReference>
<feature type="transmembrane region" description="Helical" evidence="7">
    <location>
        <begin position="120"/>
        <end position="140"/>
    </location>
</feature>
<keyword evidence="2" id="KW-0813">Transport</keyword>
<name>A0A9P7AXW8_9HELO</name>
<feature type="transmembrane region" description="Helical" evidence="7">
    <location>
        <begin position="301"/>
        <end position="323"/>
    </location>
</feature>
<feature type="compositionally biased region" description="Polar residues" evidence="6">
    <location>
        <begin position="24"/>
        <end position="37"/>
    </location>
</feature>
<dbReference type="Proteomes" id="UP000785200">
    <property type="component" value="Unassembled WGS sequence"/>
</dbReference>
<dbReference type="GO" id="GO:0022857">
    <property type="term" value="F:transmembrane transporter activity"/>
    <property type="evidence" value="ECO:0007669"/>
    <property type="project" value="InterPro"/>
</dbReference>
<evidence type="ECO:0000256" key="3">
    <source>
        <dbReference type="ARBA" id="ARBA00022692"/>
    </source>
</evidence>
<feature type="transmembrane region" description="Helical" evidence="7">
    <location>
        <begin position="212"/>
        <end position="237"/>
    </location>
</feature>
<evidence type="ECO:0000256" key="6">
    <source>
        <dbReference type="SAM" id="MobiDB-lite"/>
    </source>
</evidence>
<gene>
    <name evidence="8" type="ORF">D0Z07_4116</name>
</gene>
<keyword evidence="9" id="KW-1185">Reference proteome</keyword>
<organism evidence="8 9">
    <name type="scientific">Hyphodiscus hymeniophilus</name>
    <dbReference type="NCBI Taxonomy" id="353542"/>
    <lineage>
        <taxon>Eukaryota</taxon>
        <taxon>Fungi</taxon>
        <taxon>Dikarya</taxon>
        <taxon>Ascomycota</taxon>
        <taxon>Pezizomycotina</taxon>
        <taxon>Leotiomycetes</taxon>
        <taxon>Helotiales</taxon>
        <taxon>Hyphodiscaceae</taxon>
        <taxon>Hyphodiscus</taxon>
    </lineage>
</organism>
<comment type="caution">
    <text evidence="8">The sequence shown here is derived from an EMBL/GenBank/DDBJ whole genome shotgun (WGS) entry which is preliminary data.</text>
</comment>
<evidence type="ECO:0000256" key="7">
    <source>
        <dbReference type="SAM" id="Phobius"/>
    </source>
</evidence>
<feature type="transmembrane region" description="Helical" evidence="7">
    <location>
        <begin position="369"/>
        <end position="389"/>
    </location>
</feature>
<dbReference type="SUPFAM" id="SSF103473">
    <property type="entry name" value="MFS general substrate transporter"/>
    <property type="match status" value="1"/>
</dbReference>
<dbReference type="PANTHER" id="PTHR43791:SF57">
    <property type="entry name" value="MAJOR FACILITATOR SUPERFAMILY (MFS) PROFILE DOMAIN-CONTAINING PROTEIN"/>
    <property type="match status" value="1"/>
</dbReference>
<dbReference type="PANTHER" id="PTHR43791">
    <property type="entry name" value="PERMEASE-RELATED"/>
    <property type="match status" value="1"/>
</dbReference>
<feature type="region of interest" description="Disordered" evidence="6">
    <location>
        <begin position="399"/>
        <end position="418"/>
    </location>
</feature>
<dbReference type="Gene3D" id="1.20.1250.20">
    <property type="entry name" value="MFS general substrate transporter like domains"/>
    <property type="match status" value="2"/>
</dbReference>
<evidence type="ECO:0000256" key="1">
    <source>
        <dbReference type="ARBA" id="ARBA00004141"/>
    </source>
</evidence>
<keyword evidence="4 7" id="KW-1133">Transmembrane helix</keyword>
<dbReference type="InterPro" id="IPR005828">
    <property type="entry name" value="MFS_sugar_transport-like"/>
</dbReference>
<dbReference type="Pfam" id="PF07690">
    <property type="entry name" value="MFS_1"/>
    <property type="match status" value="1"/>
</dbReference>
<reference evidence="8" key="1">
    <citation type="submission" date="2019-07" db="EMBL/GenBank/DDBJ databases">
        <title>Hyphodiscus hymeniophilus genome sequencing and assembly.</title>
        <authorList>
            <person name="Kramer G."/>
            <person name="Nodwell J."/>
        </authorList>
    </citation>
    <scope>NUCLEOTIDE SEQUENCE</scope>
    <source>
        <strain evidence="8">ATCC 34498</strain>
    </source>
</reference>
<feature type="compositionally biased region" description="Polar residues" evidence="6">
    <location>
        <begin position="1"/>
        <end position="16"/>
    </location>
</feature>